<dbReference type="OrthoDB" id="6236405at2"/>
<reference evidence="2 3" key="1">
    <citation type="journal article" date="2011" name="Front. Microbiol.">
        <title>Genomic signatures of strain selection and enhancement in Bacillus atrophaeus var. globigii, a historical biowarfare simulant.</title>
        <authorList>
            <person name="Gibbons H.S."/>
            <person name="Broomall S.M."/>
            <person name="McNew L.A."/>
            <person name="Daligault H."/>
            <person name="Chapman C."/>
            <person name="Bruce D."/>
            <person name="Karavis M."/>
            <person name="Krepps M."/>
            <person name="McGregor P.A."/>
            <person name="Hong C."/>
            <person name="Park K.H."/>
            <person name="Akmal A."/>
            <person name="Feldman A."/>
            <person name="Lin J.S."/>
            <person name="Chang W.E."/>
            <person name="Higgs B.W."/>
            <person name="Demirev P."/>
            <person name="Lindquist J."/>
            <person name="Liem A."/>
            <person name="Fochler E."/>
            <person name="Read T.D."/>
            <person name="Tapia R."/>
            <person name="Johnson S."/>
            <person name="Bishop-Lilly K.A."/>
            <person name="Detter C."/>
            <person name="Han C."/>
            <person name="Sozhamannan S."/>
            <person name="Rosenzweig C.N."/>
            <person name="Skowronski E.W."/>
        </authorList>
    </citation>
    <scope>NUCLEOTIDE SEQUENCE [LARGE SCALE GENOMIC DNA]</scope>
    <source>
        <strain evidence="2 3">AIT1</strain>
    </source>
</reference>
<feature type="signal peptide" evidence="1">
    <location>
        <begin position="1"/>
        <end position="22"/>
    </location>
</feature>
<sequence>MKSLILPVAITLALAFAAPTQAAGSYAGVGLYDFYNSDISLSAGTSLNDRVSVHGQYIDGLDFVLRATAEYRLEDGFYALGGVSRYNGAFDNKSGAVLGAGYRTQLDRFPVNITANYDTALDGFFSVAATAQYQVNNKLAIQAGYRINSNDIDNEFGLGIRISF</sequence>
<keyword evidence="3" id="KW-1185">Reference proteome</keyword>
<organism evidence="2 3">
    <name type="scientific">Aliidiomarina taiwanensis</name>
    <dbReference type="NCBI Taxonomy" id="946228"/>
    <lineage>
        <taxon>Bacteria</taxon>
        <taxon>Pseudomonadati</taxon>
        <taxon>Pseudomonadota</taxon>
        <taxon>Gammaproteobacteria</taxon>
        <taxon>Alteromonadales</taxon>
        <taxon>Idiomarinaceae</taxon>
        <taxon>Aliidiomarina</taxon>
    </lineage>
</organism>
<evidence type="ECO:0000313" key="2">
    <source>
        <dbReference type="EMBL" id="RUO38920.1"/>
    </source>
</evidence>
<evidence type="ECO:0000256" key="1">
    <source>
        <dbReference type="SAM" id="SignalP"/>
    </source>
</evidence>
<gene>
    <name evidence="2" type="ORF">CWE15_10485</name>
</gene>
<accession>A0A432WYN4</accession>
<comment type="caution">
    <text evidence="2">The sequence shown here is derived from an EMBL/GenBank/DDBJ whole genome shotgun (WGS) entry which is preliminary data.</text>
</comment>
<evidence type="ECO:0000313" key="3">
    <source>
        <dbReference type="Proteomes" id="UP000286976"/>
    </source>
</evidence>
<dbReference type="AlphaFoldDB" id="A0A432WYN4"/>
<dbReference type="InterPro" id="IPR011250">
    <property type="entry name" value="OMP/PagP_B-barrel"/>
</dbReference>
<feature type="chain" id="PRO_5019261259" description="Outer membrane protein beta-barrel domain-containing protein" evidence="1">
    <location>
        <begin position="23"/>
        <end position="164"/>
    </location>
</feature>
<keyword evidence="1" id="KW-0732">Signal</keyword>
<dbReference type="SUPFAM" id="SSF56925">
    <property type="entry name" value="OMPA-like"/>
    <property type="match status" value="1"/>
</dbReference>
<name>A0A432WYN4_9GAMM</name>
<evidence type="ECO:0008006" key="4">
    <source>
        <dbReference type="Google" id="ProtNLM"/>
    </source>
</evidence>
<dbReference type="Proteomes" id="UP000286976">
    <property type="component" value="Unassembled WGS sequence"/>
</dbReference>
<protein>
    <recommendedName>
        <fullName evidence="4">Outer membrane protein beta-barrel domain-containing protein</fullName>
    </recommendedName>
</protein>
<proteinExistence type="predicted"/>
<dbReference type="RefSeq" id="WP_126758033.1">
    <property type="nucleotide sequence ID" value="NZ_PIPQ01000008.1"/>
</dbReference>
<dbReference type="EMBL" id="PIPQ01000008">
    <property type="protein sequence ID" value="RUO38920.1"/>
    <property type="molecule type" value="Genomic_DNA"/>
</dbReference>